<accession>A0AAW2FJT0</accession>
<keyword evidence="3" id="KW-1185">Reference proteome</keyword>
<gene>
    <name evidence="2" type="ORF">PUN28_011205</name>
</gene>
<evidence type="ECO:0000313" key="2">
    <source>
        <dbReference type="EMBL" id="KAL0116184.1"/>
    </source>
</evidence>
<comment type="caution">
    <text evidence="2">The sequence shown here is derived from an EMBL/GenBank/DDBJ whole genome shotgun (WGS) entry which is preliminary data.</text>
</comment>
<proteinExistence type="predicted"/>
<evidence type="ECO:0000313" key="3">
    <source>
        <dbReference type="Proteomes" id="UP001430953"/>
    </source>
</evidence>
<protein>
    <submittedName>
        <fullName evidence="2">Uncharacterized protein</fullName>
    </submittedName>
</protein>
<dbReference type="Proteomes" id="UP001430953">
    <property type="component" value="Unassembled WGS sequence"/>
</dbReference>
<reference evidence="2 3" key="1">
    <citation type="submission" date="2023-03" db="EMBL/GenBank/DDBJ databases">
        <title>High recombination rates correlate with genetic variation in Cardiocondyla obscurior ants.</title>
        <authorList>
            <person name="Errbii M."/>
        </authorList>
    </citation>
    <scope>NUCLEOTIDE SEQUENCE [LARGE SCALE GENOMIC DNA]</scope>
    <source>
        <strain evidence="2">Alpha-2009</strain>
        <tissue evidence="2">Whole body</tissue>
    </source>
</reference>
<dbReference type="EMBL" id="JADYXP020000010">
    <property type="protein sequence ID" value="KAL0116184.1"/>
    <property type="molecule type" value="Genomic_DNA"/>
</dbReference>
<feature type="signal peptide" evidence="1">
    <location>
        <begin position="1"/>
        <end position="29"/>
    </location>
</feature>
<name>A0AAW2FJT0_9HYME</name>
<keyword evidence="1" id="KW-0732">Signal</keyword>
<sequence>MSSLVLSHNLHLMMLEVAVENLFVPWTSAFDRVTLKKTTVMFRMLDEEWVALSPCRRDCRPYQGSNCENEKFRGGKSVVFPVTADFFEGEVGDVNIELYVQKRACKYFETVSRQKIGFAAVPVDNLLNSIAKQIRERNELAEHLSDSYKRRIISRSTMGTYALSDENFRDTAATVSLYIRISYLGKCLVTEIAPVESLRGAFYIRGESGEKQTYLSRQLTSKELQSGGCPLDVGLPHVPHDRLICRCEKLVKKEAADLTSN</sequence>
<dbReference type="AlphaFoldDB" id="A0AAW2FJT0"/>
<feature type="chain" id="PRO_5043665778" evidence="1">
    <location>
        <begin position="30"/>
        <end position="261"/>
    </location>
</feature>
<organism evidence="2 3">
    <name type="scientific">Cardiocondyla obscurior</name>
    <dbReference type="NCBI Taxonomy" id="286306"/>
    <lineage>
        <taxon>Eukaryota</taxon>
        <taxon>Metazoa</taxon>
        <taxon>Ecdysozoa</taxon>
        <taxon>Arthropoda</taxon>
        <taxon>Hexapoda</taxon>
        <taxon>Insecta</taxon>
        <taxon>Pterygota</taxon>
        <taxon>Neoptera</taxon>
        <taxon>Endopterygota</taxon>
        <taxon>Hymenoptera</taxon>
        <taxon>Apocrita</taxon>
        <taxon>Aculeata</taxon>
        <taxon>Formicoidea</taxon>
        <taxon>Formicidae</taxon>
        <taxon>Myrmicinae</taxon>
        <taxon>Cardiocondyla</taxon>
    </lineage>
</organism>
<dbReference type="Pfam" id="PF14924">
    <property type="entry name" value="MAP10_N"/>
    <property type="match status" value="1"/>
</dbReference>
<evidence type="ECO:0000256" key="1">
    <source>
        <dbReference type="SAM" id="SignalP"/>
    </source>
</evidence>